<dbReference type="GO" id="GO:0000981">
    <property type="term" value="F:DNA-binding transcription factor activity, RNA polymerase II-specific"/>
    <property type="evidence" value="ECO:0007669"/>
    <property type="project" value="TreeGrafter"/>
</dbReference>
<keyword evidence="2" id="KW-0678">Repressor</keyword>
<dbReference type="GO" id="GO:0008270">
    <property type="term" value="F:zinc ion binding"/>
    <property type="evidence" value="ECO:0007669"/>
    <property type="project" value="UniProtKB-KW"/>
</dbReference>
<protein>
    <recommendedName>
        <fullName evidence="12">CCCTC-binding factor</fullName>
    </recommendedName>
</protein>
<keyword evidence="5 13" id="KW-0863">Zinc-finger</keyword>
<comment type="similarity">
    <text evidence="11">Belongs to the CTCF zinc-finger protein family.</text>
</comment>
<reference evidence="16" key="1">
    <citation type="journal article" date="2023" name="Mol. Biol. Evol.">
        <title>Third-Generation Sequencing Reveals the Adaptive Role of the Epigenome in Three Deep-Sea Polychaetes.</title>
        <authorList>
            <person name="Perez M."/>
            <person name="Aroh O."/>
            <person name="Sun Y."/>
            <person name="Lan Y."/>
            <person name="Juniper S.K."/>
            <person name="Young C.R."/>
            <person name="Angers B."/>
            <person name="Qian P.Y."/>
        </authorList>
    </citation>
    <scope>NUCLEOTIDE SEQUENCE</scope>
    <source>
        <strain evidence="16">P08H-3</strain>
    </source>
</reference>
<evidence type="ECO:0000256" key="11">
    <source>
        <dbReference type="ARBA" id="ARBA00061457"/>
    </source>
</evidence>
<feature type="domain" description="C2H2-type" evidence="15">
    <location>
        <begin position="504"/>
        <end position="531"/>
    </location>
</feature>
<evidence type="ECO:0000256" key="13">
    <source>
        <dbReference type="PROSITE-ProRule" id="PRU00042"/>
    </source>
</evidence>
<dbReference type="FunFam" id="3.30.160.60:FF:000222">
    <property type="entry name" value="Putative transcriptional repressor ctcf"/>
    <property type="match status" value="1"/>
</dbReference>
<name>A0AAD9JRL1_9ANNE</name>
<keyword evidence="6" id="KW-0862">Zinc</keyword>
<feature type="compositionally biased region" description="Acidic residues" evidence="14">
    <location>
        <begin position="611"/>
        <end position="625"/>
    </location>
</feature>
<feature type="domain" description="C2H2-type" evidence="15">
    <location>
        <begin position="418"/>
        <end position="445"/>
    </location>
</feature>
<dbReference type="Pfam" id="PF12171">
    <property type="entry name" value="zf-C2H2_jaz"/>
    <property type="match status" value="1"/>
</dbReference>
<evidence type="ECO:0000256" key="2">
    <source>
        <dbReference type="ARBA" id="ARBA00022491"/>
    </source>
</evidence>
<dbReference type="InterPro" id="IPR022755">
    <property type="entry name" value="Znf_C2H2_jaz"/>
</dbReference>
<keyword evidence="8" id="KW-0238">DNA-binding</keyword>
<evidence type="ECO:0000256" key="8">
    <source>
        <dbReference type="ARBA" id="ARBA00023125"/>
    </source>
</evidence>
<dbReference type="AlphaFoldDB" id="A0AAD9JRL1"/>
<keyword evidence="4" id="KW-0677">Repeat</keyword>
<dbReference type="GO" id="GO:0043565">
    <property type="term" value="F:sequence-specific DNA binding"/>
    <property type="evidence" value="ECO:0007669"/>
    <property type="project" value="TreeGrafter"/>
</dbReference>
<keyword evidence="10" id="KW-0539">Nucleus</keyword>
<keyword evidence="17" id="KW-1185">Reference proteome</keyword>
<organism evidence="16 17">
    <name type="scientific">Paralvinella palmiformis</name>
    <dbReference type="NCBI Taxonomy" id="53620"/>
    <lineage>
        <taxon>Eukaryota</taxon>
        <taxon>Metazoa</taxon>
        <taxon>Spiralia</taxon>
        <taxon>Lophotrochozoa</taxon>
        <taxon>Annelida</taxon>
        <taxon>Polychaeta</taxon>
        <taxon>Sedentaria</taxon>
        <taxon>Canalipalpata</taxon>
        <taxon>Terebellida</taxon>
        <taxon>Terebelliformia</taxon>
        <taxon>Alvinellidae</taxon>
        <taxon>Paralvinella</taxon>
    </lineage>
</organism>
<keyword evidence="3" id="KW-0479">Metal-binding</keyword>
<accession>A0AAD9JRL1</accession>
<proteinExistence type="inferred from homology"/>
<feature type="domain" description="C2H2-type" evidence="15">
    <location>
        <begin position="532"/>
        <end position="560"/>
    </location>
</feature>
<dbReference type="EMBL" id="JAODUP010000181">
    <property type="protein sequence ID" value="KAK2157921.1"/>
    <property type="molecule type" value="Genomic_DNA"/>
</dbReference>
<dbReference type="Gene3D" id="3.30.160.60">
    <property type="entry name" value="Classic Zinc Finger"/>
    <property type="match status" value="9"/>
</dbReference>
<dbReference type="InterPro" id="IPR036236">
    <property type="entry name" value="Znf_C2H2_sf"/>
</dbReference>
<evidence type="ECO:0000313" key="17">
    <source>
        <dbReference type="Proteomes" id="UP001208570"/>
    </source>
</evidence>
<evidence type="ECO:0000256" key="5">
    <source>
        <dbReference type="ARBA" id="ARBA00022771"/>
    </source>
</evidence>
<feature type="domain" description="C2H2-type" evidence="15">
    <location>
        <begin position="390"/>
        <end position="417"/>
    </location>
</feature>
<feature type="domain" description="C2H2-type" evidence="15">
    <location>
        <begin position="305"/>
        <end position="332"/>
    </location>
</feature>
<dbReference type="FunFam" id="3.30.160.60:FF:000420">
    <property type="entry name" value="Putative transcriptional repressor ctcf"/>
    <property type="match status" value="1"/>
</dbReference>
<feature type="domain" description="C2H2-type" evidence="15">
    <location>
        <begin position="362"/>
        <end position="389"/>
    </location>
</feature>
<evidence type="ECO:0000256" key="7">
    <source>
        <dbReference type="ARBA" id="ARBA00023015"/>
    </source>
</evidence>
<feature type="region of interest" description="Disordered" evidence="14">
    <location>
        <begin position="173"/>
        <end position="196"/>
    </location>
</feature>
<keyword evidence="9" id="KW-0804">Transcription</keyword>
<feature type="domain" description="C2H2-type" evidence="15">
    <location>
        <begin position="447"/>
        <end position="475"/>
    </location>
</feature>
<evidence type="ECO:0000256" key="4">
    <source>
        <dbReference type="ARBA" id="ARBA00022737"/>
    </source>
</evidence>
<dbReference type="PANTHER" id="PTHR24408">
    <property type="entry name" value="ZINC FINGER PROTEIN"/>
    <property type="match status" value="1"/>
</dbReference>
<dbReference type="FunFam" id="3.30.160.60:FF:000373">
    <property type="entry name" value="Putative transcriptional repressor ctcf"/>
    <property type="match status" value="1"/>
</dbReference>
<evidence type="ECO:0000256" key="3">
    <source>
        <dbReference type="ARBA" id="ARBA00022723"/>
    </source>
</evidence>
<dbReference type="Pfam" id="PF00096">
    <property type="entry name" value="zf-C2H2"/>
    <property type="match status" value="6"/>
</dbReference>
<dbReference type="PANTHER" id="PTHR24408:SF58">
    <property type="entry name" value="TRANSCRIPTION FACTOR (TFIIIA), PUTATIVE (AFU_ORTHOLOGUE AFUA_1G05150)-RELATED"/>
    <property type="match status" value="1"/>
</dbReference>
<dbReference type="InterPro" id="IPR013087">
    <property type="entry name" value="Znf_C2H2_type"/>
</dbReference>
<comment type="caution">
    <text evidence="16">The sequence shown here is derived from an EMBL/GenBank/DDBJ whole genome shotgun (WGS) entry which is preliminary data.</text>
</comment>
<dbReference type="PROSITE" id="PS50157">
    <property type="entry name" value="ZINC_FINGER_C2H2_2"/>
    <property type="match status" value="11"/>
</dbReference>
<feature type="domain" description="C2H2-type" evidence="15">
    <location>
        <begin position="277"/>
        <end position="304"/>
    </location>
</feature>
<feature type="region of interest" description="Disordered" evidence="14">
    <location>
        <begin position="606"/>
        <end position="628"/>
    </location>
</feature>
<dbReference type="GO" id="GO:0005634">
    <property type="term" value="C:nucleus"/>
    <property type="evidence" value="ECO:0007669"/>
    <property type="project" value="UniProtKB-SubCell"/>
</dbReference>
<keyword evidence="7" id="KW-0805">Transcription regulation</keyword>
<dbReference type="Proteomes" id="UP001208570">
    <property type="component" value="Unassembled WGS sequence"/>
</dbReference>
<dbReference type="SMART" id="SM00355">
    <property type="entry name" value="ZnF_C2H2"/>
    <property type="match status" value="11"/>
</dbReference>
<gene>
    <name evidence="16" type="ORF">LSH36_181g01043</name>
</gene>
<feature type="domain" description="C2H2-type" evidence="15">
    <location>
        <begin position="569"/>
        <end position="596"/>
    </location>
</feature>
<feature type="domain" description="C2H2-type" evidence="15">
    <location>
        <begin position="476"/>
        <end position="503"/>
    </location>
</feature>
<dbReference type="Pfam" id="PF23611">
    <property type="entry name" value="zf-C2H2_16"/>
    <property type="match status" value="2"/>
</dbReference>
<evidence type="ECO:0000313" key="16">
    <source>
        <dbReference type="EMBL" id="KAK2157921.1"/>
    </source>
</evidence>
<comment type="subcellular location">
    <subcellularLocation>
        <location evidence="1">Nucleus</location>
    </subcellularLocation>
</comment>
<evidence type="ECO:0000256" key="1">
    <source>
        <dbReference type="ARBA" id="ARBA00004123"/>
    </source>
</evidence>
<dbReference type="SUPFAM" id="SSF57667">
    <property type="entry name" value="beta-beta-alpha zinc fingers"/>
    <property type="match status" value="6"/>
</dbReference>
<dbReference type="FunFam" id="3.30.160.60:FF:001668">
    <property type="entry name" value="transcriptional repressor CTCF"/>
    <property type="match status" value="1"/>
</dbReference>
<evidence type="ECO:0000256" key="10">
    <source>
        <dbReference type="ARBA" id="ARBA00023242"/>
    </source>
</evidence>
<dbReference type="PROSITE" id="PS00028">
    <property type="entry name" value="ZINC_FINGER_C2H2_1"/>
    <property type="match status" value="7"/>
</dbReference>
<dbReference type="FunFam" id="3.30.160.60:FF:002321">
    <property type="entry name" value="Putative transcriptional repressor ctcf"/>
    <property type="match status" value="1"/>
</dbReference>
<dbReference type="FunFam" id="3.30.160.60:FF:000049">
    <property type="entry name" value="transcriptional repressor CTCF isoform X1"/>
    <property type="match status" value="1"/>
</dbReference>
<feature type="domain" description="C2H2-type" evidence="15">
    <location>
        <begin position="333"/>
        <end position="361"/>
    </location>
</feature>
<sequence length="800" mass="90578">MDSQTTVGQEGDSLSDIQSYLVNFNKEICSGNQSYILASSGSQKSGQSEFVVTSAGDQLYDGNLINTVVEDGMTVLKSHPVSEGGGSKLKADAIQSEQTLLDEGEVVFSAHQVGTETLLAGESVADGGGVGIQTPRLITIQPDGSTTDAQTPEDADSNQRVIEMSDDQQLLTVQAGDPGNTEDEEEKSREQLEAGQNYQTVTIVPSEVDQGGEVSYVLIVSQNDQQAKADQDGNVDMSVYDFKEENRLTADSQDVDSSRRGLRSASKKQNVQMVSQLMCNYCNYTSPKKYLLTRHMKTHSDERPHKCHICDRGFKTVASLQNHINTHTGVHPHKCKECDAAFTTSGELVRHVRYRHTYEKPHKCPECDYASVELSKLKRHMRSHTGERPYQCPHCTYASPDTYKLKRHLRIHTGEKPYECDFCHTRFTQSNSLKAHRLIHTGNKPVYQCELCPTTCSRKTDLKFHVQKLHTSDTPVQCKKCGKSFPDRYTWKLHIKTHEGEKCFKCELCPYAALSQRHLESHLLTHTGEKPFECDECELSFRQKQLLKRHKNLYHNPDYVPPAPKDKIHECPDCDKAFAHRGNLLRHRMSHDPENMEYQHELESYRAERGDDYDEEAEEEDEDQDTSLSDQLIVTEAVIGDGQAYEREGGGQIHLANINGQQVQLQLVSLNDENNTQVYIQIDNNQQLGLVQEQITNGQQEEIPTAIEIETPTEHRDRVIHPSNMKIKQENTKLEDDDHTDGHAVVANQFGTPQRTRRHDGSEAPSKRLRLDMEVGEDENQKKKEWKKKDIETCFGFDEM</sequence>
<evidence type="ECO:0000256" key="14">
    <source>
        <dbReference type="SAM" id="MobiDB-lite"/>
    </source>
</evidence>
<evidence type="ECO:0000256" key="9">
    <source>
        <dbReference type="ARBA" id="ARBA00023163"/>
    </source>
</evidence>
<evidence type="ECO:0000256" key="12">
    <source>
        <dbReference type="ARBA" id="ARBA00079129"/>
    </source>
</evidence>
<evidence type="ECO:0000256" key="6">
    <source>
        <dbReference type="ARBA" id="ARBA00022833"/>
    </source>
</evidence>
<dbReference type="InterPro" id="IPR056438">
    <property type="entry name" value="Znf-C2H2_CTCF"/>
</dbReference>
<evidence type="ECO:0000259" key="15">
    <source>
        <dbReference type="PROSITE" id="PS50157"/>
    </source>
</evidence>